<evidence type="ECO:0000256" key="8">
    <source>
        <dbReference type="ARBA" id="ARBA00023273"/>
    </source>
</evidence>
<evidence type="ECO:0000256" key="2">
    <source>
        <dbReference type="ARBA" id="ARBA00008222"/>
    </source>
</evidence>
<keyword evidence="6" id="KW-0969">Cilium</keyword>
<evidence type="ECO:0000256" key="1">
    <source>
        <dbReference type="ARBA" id="ARBA00004611"/>
    </source>
</evidence>
<evidence type="ECO:0000313" key="11">
    <source>
        <dbReference type="EnsemblMetazoa" id="XP_019755370.1"/>
    </source>
</evidence>
<dbReference type="GO" id="GO:0005737">
    <property type="term" value="C:cytoplasm"/>
    <property type="evidence" value="ECO:0007669"/>
    <property type="project" value="TreeGrafter"/>
</dbReference>
<accession>A0AAR5P2Q1</accession>
<proteinExistence type="inferred from homology"/>
<dbReference type="GeneID" id="109534229"/>
<reference evidence="12" key="1">
    <citation type="journal article" date="2013" name="Genome Biol.">
        <title>Draft genome of the mountain pine beetle, Dendroctonus ponderosae Hopkins, a major forest pest.</title>
        <authorList>
            <person name="Keeling C.I."/>
            <person name="Yuen M.M."/>
            <person name="Liao N.Y."/>
            <person name="Docking T.R."/>
            <person name="Chan S.K."/>
            <person name="Taylor G.A."/>
            <person name="Palmquist D.L."/>
            <person name="Jackman S.D."/>
            <person name="Nguyen A."/>
            <person name="Li M."/>
            <person name="Henderson H."/>
            <person name="Janes J.K."/>
            <person name="Zhao Y."/>
            <person name="Pandoh P."/>
            <person name="Moore R."/>
            <person name="Sperling F.A."/>
            <person name="Huber D.P."/>
            <person name="Birol I."/>
            <person name="Jones S.J."/>
            <person name="Bohlmann J."/>
        </authorList>
    </citation>
    <scope>NUCLEOTIDE SEQUENCE</scope>
</reference>
<evidence type="ECO:0000256" key="5">
    <source>
        <dbReference type="ARBA" id="ARBA00022846"/>
    </source>
</evidence>
<dbReference type="GO" id="GO:0044782">
    <property type="term" value="P:cilium organization"/>
    <property type="evidence" value="ECO:0007669"/>
    <property type="project" value="TreeGrafter"/>
</dbReference>
<dbReference type="CDD" id="cd23766">
    <property type="entry name" value="IQCG"/>
    <property type="match status" value="1"/>
</dbReference>
<keyword evidence="7" id="KW-0206">Cytoskeleton</keyword>
<keyword evidence="10" id="KW-0175">Coiled coil</keyword>
<dbReference type="GO" id="GO:0031514">
    <property type="term" value="C:motile cilium"/>
    <property type="evidence" value="ECO:0007669"/>
    <property type="project" value="TreeGrafter"/>
</dbReference>
<dbReference type="SMART" id="SM00015">
    <property type="entry name" value="IQ"/>
    <property type="match status" value="1"/>
</dbReference>
<dbReference type="InterPro" id="IPR000048">
    <property type="entry name" value="IQ_motif_EF-hand-BS"/>
</dbReference>
<name>A0AAR5P2Q1_DENPD</name>
<organism evidence="11 12">
    <name type="scientific">Dendroctonus ponderosae</name>
    <name type="common">Mountain pine beetle</name>
    <dbReference type="NCBI Taxonomy" id="77166"/>
    <lineage>
        <taxon>Eukaryota</taxon>
        <taxon>Metazoa</taxon>
        <taxon>Ecdysozoa</taxon>
        <taxon>Arthropoda</taxon>
        <taxon>Hexapoda</taxon>
        <taxon>Insecta</taxon>
        <taxon>Pterygota</taxon>
        <taxon>Neoptera</taxon>
        <taxon>Endopterygota</taxon>
        <taxon>Coleoptera</taxon>
        <taxon>Polyphaga</taxon>
        <taxon>Cucujiformia</taxon>
        <taxon>Curculionidae</taxon>
        <taxon>Scolytinae</taxon>
        <taxon>Dendroctonus</taxon>
    </lineage>
</organism>
<dbReference type="AlphaFoldDB" id="A0AAR5P2Q1"/>
<dbReference type="PANTHER" id="PTHR14871">
    <property type="entry name" value="DYNEIN REGULATORY COMPLEX PROTEIN 9"/>
    <property type="match status" value="1"/>
</dbReference>
<evidence type="ECO:0000256" key="6">
    <source>
        <dbReference type="ARBA" id="ARBA00023069"/>
    </source>
</evidence>
<protein>
    <recommendedName>
        <fullName evidence="3">Dynein regulatory complex protein 9</fullName>
    </recommendedName>
    <alternativeName>
        <fullName evidence="9">IQ domain-containing protein G</fullName>
    </alternativeName>
</protein>
<dbReference type="RefSeq" id="XP_019755370.1">
    <property type="nucleotide sequence ID" value="XM_019899811.2"/>
</dbReference>
<dbReference type="Pfam" id="PF00612">
    <property type="entry name" value="IQ"/>
    <property type="match status" value="1"/>
</dbReference>
<feature type="coiled-coil region" evidence="10">
    <location>
        <begin position="234"/>
        <end position="261"/>
    </location>
</feature>
<evidence type="ECO:0000256" key="9">
    <source>
        <dbReference type="ARBA" id="ARBA00032183"/>
    </source>
</evidence>
<reference evidence="11" key="2">
    <citation type="submission" date="2024-08" db="UniProtKB">
        <authorList>
            <consortium name="EnsemblMetazoa"/>
        </authorList>
    </citation>
    <scope>IDENTIFICATION</scope>
</reference>
<keyword evidence="5" id="KW-0282">Flagellum</keyword>
<keyword evidence="12" id="KW-1185">Reference proteome</keyword>
<dbReference type="PROSITE" id="PS50096">
    <property type="entry name" value="IQ"/>
    <property type="match status" value="1"/>
</dbReference>
<keyword evidence="8" id="KW-0966">Cell projection</keyword>
<evidence type="ECO:0000313" key="12">
    <source>
        <dbReference type="Proteomes" id="UP000019118"/>
    </source>
</evidence>
<comment type="similarity">
    <text evidence="2">Belongs to the DRC9 family.</text>
</comment>
<dbReference type="KEGG" id="dpa:109534229"/>
<dbReference type="Proteomes" id="UP000019118">
    <property type="component" value="Unassembled WGS sequence"/>
</dbReference>
<dbReference type="PANTHER" id="PTHR14871:SF1">
    <property type="entry name" value="DYNEIN REGULATORY COMPLEX PROTEIN 9"/>
    <property type="match status" value="1"/>
</dbReference>
<evidence type="ECO:0000256" key="3">
    <source>
        <dbReference type="ARBA" id="ARBA00013738"/>
    </source>
</evidence>
<evidence type="ECO:0000256" key="7">
    <source>
        <dbReference type="ARBA" id="ARBA00023212"/>
    </source>
</evidence>
<sequence>MAKLDGISRKIVQSILSESLDKLAILRHINGWSTTDQTVVEYRTVEEQATAIKNDDVLPADSKDSVDLRDFQRDCSFIESTIQKTYEEILQGGSYNCLSKVTDIFRKLQSEEADLLRTTKAREQEYVELQDLFYEERLVFKGQTAEIMAKIGNLKDEIEDFRQEAASKSAYLASWQNSQLETAGYELSKKTELLVESIEDKRLELCKETRVHLETRTIFNEIEMDLQKQLKNWRIKYENDLQAIGNKIAHLQEAKDQQQEKTAQMIMKYIKRQEEIDCYQAHKVEQQKQRLEKDRKDRAATKIQAWWRGTMVRKGFGKYKKKEKRGKKKKK</sequence>
<evidence type="ECO:0000256" key="10">
    <source>
        <dbReference type="SAM" id="Coils"/>
    </source>
</evidence>
<dbReference type="InterPro" id="IPR042618">
    <property type="entry name" value="IQCG"/>
</dbReference>
<dbReference type="EnsemblMetazoa" id="XM_019899811.1">
    <property type="protein sequence ID" value="XP_019755370.1"/>
    <property type="gene ID" value="LOC109534229"/>
</dbReference>
<dbReference type="Gene3D" id="1.20.5.190">
    <property type="match status" value="1"/>
</dbReference>
<keyword evidence="4" id="KW-0963">Cytoplasm</keyword>
<evidence type="ECO:0000256" key="4">
    <source>
        <dbReference type="ARBA" id="ARBA00022490"/>
    </source>
</evidence>
<comment type="subcellular location">
    <subcellularLocation>
        <location evidence="1">Cytoplasm</location>
        <location evidence="1">Cytoskeleton</location>
        <location evidence="1">Flagellum axoneme</location>
    </subcellularLocation>
</comment>